<evidence type="ECO:0000313" key="13">
    <source>
        <dbReference type="Proteomes" id="UP000321155"/>
    </source>
</evidence>
<feature type="transmembrane region" description="Helical" evidence="9">
    <location>
        <begin position="232"/>
        <end position="251"/>
    </location>
</feature>
<evidence type="ECO:0000259" key="11">
    <source>
        <dbReference type="Pfam" id="PF00909"/>
    </source>
</evidence>
<feature type="transmembrane region" description="Helical" evidence="9">
    <location>
        <begin position="200"/>
        <end position="220"/>
    </location>
</feature>
<evidence type="ECO:0000256" key="3">
    <source>
        <dbReference type="ARBA" id="ARBA00022448"/>
    </source>
</evidence>
<dbReference type="Proteomes" id="UP000321155">
    <property type="component" value="Unassembled WGS sequence"/>
</dbReference>
<evidence type="ECO:0000313" key="12">
    <source>
        <dbReference type="EMBL" id="GEO92500.1"/>
    </source>
</evidence>
<accession>A0ABQ0XCF8</accession>
<feature type="transmembrane region" description="Helical" evidence="9">
    <location>
        <begin position="165"/>
        <end position="188"/>
    </location>
</feature>
<feature type="transmembrane region" description="Helical" evidence="9">
    <location>
        <begin position="97"/>
        <end position="116"/>
    </location>
</feature>
<feature type="transmembrane region" description="Helical" evidence="9">
    <location>
        <begin position="12"/>
        <end position="31"/>
    </location>
</feature>
<protein>
    <recommendedName>
        <fullName evidence="8 9">Ammonium transporter</fullName>
    </recommendedName>
</protein>
<dbReference type="PANTHER" id="PTHR43029">
    <property type="entry name" value="AMMONIUM TRANSPORTER MEP2"/>
    <property type="match status" value="1"/>
</dbReference>
<keyword evidence="5 9" id="KW-1133">Transmembrane helix</keyword>
<keyword evidence="13" id="KW-1185">Reference proteome</keyword>
<dbReference type="InterPro" id="IPR024041">
    <property type="entry name" value="NH4_transpt_AmtB-like_dom"/>
</dbReference>
<proteinExistence type="inferred from homology"/>
<feature type="transmembrane region" description="Helical" evidence="9">
    <location>
        <begin position="43"/>
        <end position="63"/>
    </location>
</feature>
<dbReference type="EMBL" id="BJZR01000046">
    <property type="protein sequence ID" value="GEO92500.1"/>
    <property type="molecule type" value="Genomic_DNA"/>
</dbReference>
<feature type="transmembrane region" description="Helical" evidence="9">
    <location>
        <begin position="263"/>
        <end position="281"/>
    </location>
</feature>
<organism evidence="12 13">
    <name type="scientific">Kocuria flava</name>
    <dbReference type="NCBI Taxonomy" id="446860"/>
    <lineage>
        <taxon>Bacteria</taxon>
        <taxon>Bacillati</taxon>
        <taxon>Actinomycetota</taxon>
        <taxon>Actinomycetes</taxon>
        <taxon>Micrococcales</taxon>
        <taxon>Micrococcaceae</taxon>
        <taxon>Kocuria</taxon>
    </lineage>
</organism>
<feature type="transmembrane region" description="Helical" evidence="9">
    <location>
        <begin position="317"/>
        <end position="337"/>
    </location>
</feature>
<feature type="region of interest" description="Disordered" evidence="10">
    <location>
        <begin position="414"/>
        <end position="454"/>
    </location>
</feature>
<evidence type="ECO:0000256" key="1">
    <source>
        <dbReference type="ARBA" id="ARBA00004141"/>
    </source>
</evidence>
<dbReference type="Pfam" id="PF00909">
    <property type="entry name" value="Ammonium_transp"/>
    <property type="match status" value="1"/>
</dbReference>
<keyword evidence="3 9" id="KW-0813">Transport</keyword>
<evidence type="ECO:0000256" key="4">
    <source>
        <dbReference type="ARBA" id="ARBA00022692"/>
    </source>
</evidence>
<keyword evidence="6 9" id="KW-0472">Membrane</keyword>
<comment type="subcellular location">
    <subcellularLocation>
        <location evidence="9">Cell membrane</location>
        <topology evidence="9">Multi-pass membrane protein</topology>
    </subcellularLocation>
    <subcellularLocation>
        <location evidence="1">Membrane</location>
        <topology evidence="1">Multi-pass membrane protein</topology>
    </subcellularLocation>
</comment>
<feature type="transmembrane region" description="Helical" evidence="9">
    <location>
        <begin position="287"/>
        <end position="305"/>
    </location>
</feature>
<keyword evidence="7 9" id="KW-0924">Ammonia transport</keyword>
<dbReference type="InterPro" id="IPR018047">
    <property type="entry name" value="Ammonium_transpt_CS"/>
</dbReference>
<reference evidence="12 13" key="1">
    <citation type="submission" date="2019-07" db="EMBL/GenBank/DDBJ databases">
        <title>Whole genome shotgun sequence of Kocuria flava NBRC 107626.</title>
        <authorList>
            <person name="Hosoyama A."/>
            <person name="Uohara A."/>
            <person name="Ohji S."/>
            <person name="Ichikawa N."/>
        </authorList>
    </citation>
    <scope>NUCLEOTIDE SEQUENCE [LARGE SCALE GENOMIC DNA]</scope>
    <source>
        <strain evidence="12 13">NBRC 107626</strain>
    </source>
</reference>
<dbReference type="SUPFAM" id="SSF111352">
    <property type="entry name" value="Ammonium transporter"/>
    <property type="match status" value="1"/>
</dbReference>
<dbReference type="InterPro" id="IPR001905">
    <property type="entry name" value="Ammonium_transpt"/>
</dbReference>
<evidence type="ECO:0000256" key="2">
    <source>
        <dbReference type="ARBA" id="ARBA00005887"/>
    </source>
</evidence>
<dbReference type="PROSITE" id="PS01219">
    <property type="entry name" value="AMMONIUM_TRANSP"/>
    <property type="match status" value="1"/>
</dbReference>
<dbReference type="InterPro" id="IPR029020">
    <property type="entry name" value="Ammonium/urea_transptr"/>
</dbReference>
<dbReference type="PANTHER" id="PTHR43029:SF10">
    <property type="entry name" value="AMMONIUM TRANSPORTER MEP2"/>
    <property type="match status" value="1"/>
</dbReference>
<keyword evidence="4 9" id="KW-0812">Transmembrane</keyword>
<evidence type="ECO:0000256" key="8">
    <source>
        <dbReference type="ARBA" id="ARBA00050025"/>
    </source>
</evidence>
<dbReference type="Gene3D" id="1.10.3430.10">
    <property type="entry name" value="Ammonium transporter AmtB like domains"/>
    <property type="match status" value="1"/>
</dbReference>
<feature type="transmembrane region" description="Helical" evidence="9">
    <location>
        <begin position="357"/>
        <end position="379"/>
    </location>
</feature>
<evidence type="ECO:0000256" key="9">
    <source>
        <dbReference type="RuleBase" id="RU362002"/>
    </source>
</evidence>
<evidence type="ECO:0000256" key="7">
    <source>
        <dbReference type="ARBA" id="ARBA00023177"/>
    </source>
</evidence>
<feature type="compositionally biased region" description="Low complexity" evidence="10">
    <location>
        <begin position="422"/>
        <end position="454"/>
    </location>
</feature>
<evidence type="ECO:0000256" key="6">
    <source>
        <dbReference type="ARBA" id="ARBA00023136"/>
    </source>
</evidence>
<evidence type="ECO:0000256" key="5">
    <source>
        <dbReference type="ARBA" id="ARBA00022989"/>
    </source>
</evidence>
<feature type="domain" description="Ammonium transporter AmtB-like" evidence="11">
    <location>
        <begin position="11"/>
        <end position="406"/>
    </location>
</feature>
<gene>
    <name evidence="12" type="primary">amt</name>
    <name evidence="12" type="ORF">KFL01_18060</name>
</gene>
<comment type="caution">
    <text evidence="12">The sequence shown here is derived from an EMBL/GenBank/DDBJ whole genome shotgun (WGS) entry which is preliminary data.</text>
</comment>
<feature type="transmembrane region" description="Helical" evidence="9">
    <location>
        <begin position="123"/>
        <end position="145"/>
    </location>
</feature>
<dbReference type="NCBIfam" id="TIGR00836">
    <property type="entry name" value="amt"/>
    <property type="match status" value="1"/>
</dbReference>
<name>A0ABQ0XCF8_9MICC</name>
<evidence type="ECO:0000256" key="10">
    <source>
        <dbReference type="SAM" id="MobiDB-lite"/>
    </source>
</evidence>
<comment type="similarity">
    <text evidence="2 9">Belongs to the ammonia transporter channel (TC 1.A.11.2) family.</text>
</comment>
<sequence>MQIVDITAGHVWTIVAAALVFFMTPGLALFYGGMTRAKGVLNMMMMSFIAIGMVSVVWVLWGYSMSGGDPLLGGLTASPVPSFALGDLMGTDGLLGAAYGGTFAIITVALISGAIADRARFGAWALFVPVWTTLVYAPLAFMVWGGGLLTEDGAIGAALGEAIDFAGGLVVHINAGVAALVLIAVVGARQGFGKDPGQRPHNLPLVMLGAAILWFGWFGFNAGAASTAEQAGLIWVNTLVAPAAAMLAWLLTERVRDGHPTSLGAASGAVAGLVAITPACANVSPVWAIGIGVLAGTASALAVGLKYRLRMDDSLDVIGVHLVSGVVGTVALGFVALPSEGTAGLFYGGGPGLLLTQVVAVLVSVVYCAVLTLLVAVAIDRTVGFRIPPRDEIDGIDITQHAETGYSFAGDATGSFTPGRHTAAAPPAGSDAPEAPAGAAPETAPAARSARVPG</sequence>